<dbReference type="InterPro" id="IPR004499">
    <property type="entry name" value="Pro-tRNA-ligase_IIa_arc-type"/>
</dbReference>
<keyword evidence="3" id="KW-0436">Ligase</keyword>
<dbReference type="PANTHER" id="PTHR43382:SF2">
    <property type="entry name" value="BIFUNCTIONAL GLUTAMATE_PROLINE--TRNA LIGASE"/>
    <property type="match status" value="1"/>
</dbReference>
<evidence type="ECO:0000259" key="5">
    <source>
        <dbReference type="Pfam" id="PF03129"/>
    </source>
</evidence>
<evidence type="ECO:0000256" key="3">
    <source>
        <dbReference type="ARBA" id="ARBA00023146"/>
    </source>
</evidence>
<evidence type="ECO:0000256" key="2">
    <source>
        <dbReference type="ARBA" id="ARBA00022840"/>
    </source>
</evidence>
<evidence type="ECO:0000256" key="1">
    <source>
        <dbReference type="ARBA" id="ARBA00022490"/>
    </source>
</evidence>
<accession>A0ABP6M2N9</accession>
<feature type="region of interest" description="Disordered" evidence="4">
    <location>
        <begin position="83"/>
        <end position="112"/>
    </location>
</feature>
<keyword evidence="1" id="KW-0963">Cytoplasm</keyword>
<dbReference type="EMBL" id="BAAAUF010000059">
    <property type="protein sequence ID" value="GAA3066929.1"/>
    <property type="molecule type" value="Genomic_DNA"/>
</dbReference>
<sequence length="112" mass="12029">MIGALVTAHGGYDGLRVPPRLAHIKAVVLAIKGDDTVLAKVRELDGRLKAAGLRVHVDDRTDIPFGRRALDWELKGVPVRMGIGPRDLGNGTGDAGPPHPRGGRSRWRATGW</sequence>
<feature type="compositionally biased region" description="Basic residues" evidence="4">
    <location>
        <begin position="101"/>
        <end position="112"/>
    </location>
</feature>
<dbReference type="Gene3D" id="3.40.50.800">
    <property type="entry name" value="Anticodon-binding domain"/>
    <property type="match status" value="1"/>
</dbReference>
<name>A0ABP6M2N9_9ACTN</name>
<dbReference type="PANTHER" id="PTHR43382">
    <property type="entry name" value="PROLYL-TRNA SYNTHETASE"/>
    <property type="match status" value="1"/>
</dbReference>
<evidence type="ECO:0000313" key="7">
    <source>
        <dbReference type="Proteomes" id="UP001501532"/>
    </source>
</evidence>
<keyword evidence="3" id="KW-0030">Aminoacyl-tRNA synthetase</keyword>
<dbReference type="InterPro" id="IPR036621">
    <property type="entry name" value="Anticodon-bd_dom_sf"/>
</dbReference>
<reference evidence="7" key="1">
    <citation type="journal article" date="2019" name="Int. J. Syst. Evol. Microbiol.">
        <title>The Global Catalogue of Microorganisms (GCM) 10K type strain sequencing project: providing services to taxonomists for standard genome sequencing and annotation.</title>
        <authorList>
            <consortium name="The Broad Institute Genomics Platform"/>
            <consortium name="The Broad Institute Genome Sequencing Center for Infectious Disease"/>
            <person name="Wu L."/>
            <person name="Ma J."/>
        </authorList>
    </citation>
    <scope>NUCLEOTIDE SEQUENCE [LARGE SCALE GENOMIC DNA]</scope>
    <source>
        <strain evidence="7">JCM 9091</strain>
    </source>
</reference>
<feature type="domain" description="Anticodon-binding" evidence="5">
    <location>
        <begin position="25"/>
        <end position="92"/>
    </location>
</feature>
<evidence type="ECO:0000313" key="6">
    <source>
        <dbReference type="EMBL" id="GAA3066929.1"/>
    </source>
</evidence>
<dbReference type="InterPro" id="IPR004154">
    <property type="entry name" value="Anticodon-bd"/>
</dbReference>
<dbReference type="Pfam" id="PF03129">
    <property type="entry name" value="HGTP_anticodon"/>
    <property type="match status" value="1"/>
</dbReference>
<keyword evidence="7" id="KW-1185">Reference proteome</keyword>
<keyword evidence="2" id="KW-0067">ATP-binding</keyword>
<dbReference type="SUPFAM" id="SSF52954">
    <property type="entry name" value="Class II aaRS ABD-related"/>
    <property type="match status" value="1"/>
</dbReference>
<protein>
    <recommendedName>
        <fullName evidence="5">Anticodon-binding domain-containing protein</fullName>
    </recommendedName>
</protein>
<gene>
    <name evidence="6" type="ORF">GCM10010448_57940</name>
</gene>
<proteinExistence type="predicted"/>
<dbReference type="Proteomes" id="UP001501532">
    <property type="component" value="Unassembled WGS sequence"/>
</dbReference>
<comment type="caution">
    <text evidence="6">The sequence shown here is derived from an EMBL/GenBank/DDBJ whole genome shotgun (WGS) entry which is preliminary data.</text>
</comment>
<organism evidence="6 7">
    <name type="scientific">Streptomyces glomeratus</name>
    <dbReference type="NCBI Taxonomy" id="284452"/>
    <lineage>
        <taxon>Bacteria</taxon>
        <taxon>Bacillati</taxon>
        <taxon>Actinomycetota</taxon>
        <taxon>Actinomycetes</taxon>
        <taxon>Kitasatosporales</taxon>
        <taxon>Streptomycetaceae</taxon>
        <taxon>Streptomyces</taxon>
    </lineage>
</organism>
<evidence type="ECO:0000256" key="4">
    <source>
        <dbReference type="SAM" id="MobiDB-lite"/>
    </source>
</evidence>
<keyword evidence="2" id="KW-0547">Nucleotide-binding</keyword>